<name>A0AC61Y9J2_9FLAO</name>
<accession>A0AC61Y9J2</accession>
<comment type="caution">
    <text evidence="1">The sequence shown here is derived from an EMBL/GenBank/DDBJ whole genome shotgun (WGS) entry which is preliminary data.</text>
</comment>
<evidence type="ECO:0000313" key="2">
    <source>
        <dbReference type="Proteomes" id="UP000356253"/>
    </source>
</evidence>
<keyword evidence="2" id="KW-1185">Reference proteome</keyword>
<gene>
    <name evidence="1" type="primary">resA_6</name>
    <name evidence="1" type="ORF">FVB9532_02467</name>
</gene>
<protein>
    <submittedName>
        <fullName evidence="1">Thiol-disulfide oxidoreductase ResA</fullName>
    </submittedName>
</protein>
<sequence>MSMKKIFLFFIGIIFLGCKENNSSKTEENFQAKDIPTYNFEELEKQLPQTDDKVYVVNFWATWCAPCVEELPFLTMLDEKEKEVEVILVSLDMPKMKDTHLKPFVEKNKIKSKVMLLDDPYSNKWIPKIDENWDGAIPATLIYNSKKKKFYPKKFDTYQELLDEVQKFENVN</sequence>
<organism evidence="1 2">
    <name type="scientific">Mesonia oceanica</name>
    <dbReference type="NCBI Taxonomy" id="2687242"/>
    <lineage>
        <taxon>Bacteria</taxon>
        <taxon>Pseudomonadati</taxon>
        <taxon>Bacteroidota</taxon>
        <taxon>Flavobacteriia</taxon>
        <taxon>Flavobacteriales</taxon>
        <taxon>Flavobacteriaceae</taxon>
        <taxon>Mesonia</taxon>
    </lineage>
</organism>
<dbReference type="Proteomes" id="UP000356253">
    <property type="component" value="Unassembled WGS sequence"/>
</dbReference>
<proteinExistence type="predicted"/>
<evidence type="ECO:0000313" key="1">
    <source>
        <dbReference type="EMBL" id="VVV01184.1"/>
    </source>
</evidence>
<dbReference type="EMBL" id="CABVMM010000009">
    <property type="protein sequence ID" value="VVV01184.1"/>
    <property type="molecule type" value="Genomic_DNA"/>
</dbReference>
<reference evidence="1" key="1">
    <citation type="submission" date="2019-09" db="EMBL/GenBank/DDBJ databases">
        <authorList>
            <person name="Rodrigo-Torres L."/>
            <person name="Arahal R. D."/>
            <person name="Lucena T."/>
        </authorList>
    </citation>
    <scope>NUCLEOTIDE SEQUENCE</scope>
    <source>
        <strain evidence="1">ISS653</strain>
    </source>
</reference>